<organism evidence="4 5">
    <name type="scientific">Thermithiobacillus plumbiphilus</name>
    <dbReference type="NCBI Taxonomy" id="1729899"/>
    <lineage>
        <taxon>Bacteria</taxon>
        <taxon>Pseudomonadati</taxon>
        <taxon>Pseudomonadota</taxon>
        <taxon>Acidithiobacillia</taxon>
        <taxon>Acidithiobacillales</taxon>
        <taxon>Thermithiobacillaceae</taxon>
        <taxon>Thermithiobacillus</taxon>
    </lineage>
</organism>
<feature type="compositionally biased region" description="Basic residues" evidence="1">
    <location>
        <begin position="97"/>
        <end position="112"/>
    </location>
</feature>
<sequence length="112" mass="11833">MKIWQVVGILGLTALTGTAYADHPQLGTILGGGIGGAAGAAIGSNVDGRNGAILGGAIGGAAGAAVGSSVDQGRYRDRYVPTGYRTYRNDWHDNGRHRGHYKRKHYRHHHDD</sequence>
<feature type="compositionally biased region" description="Basic and acidic residues" evidence="1">
    <location>
        <begin position="87"/>
        <end position="96"/>
    </location>
</feature>
<feature type="region of interest" description="Disordered" evidence="1">
    <location>
        <begin position="86"/>
        <end position="112"/>
    </location>
</feature>
<dbReference type="Proteomes" id="UP001446205">
    <property type="component" value="Unassembled WGS sequence"/>
</dbReference>
<keyword evidence="2" id="KW-0732">Signal</keyword>
<evidence type="ECO:0000313" key="5">
    <source>
        <dbReference type="Proteomes" id="UP001446205"/>
    </source>
</evidence>
<evidence type="ECO:0000256" key="1">
    <source>
        <dbReference type="SAM" id="MobiDB-lite"/>
    </source>
</evidence>
<dbReference type="EMBL" id="JBBPCO010000007">
    <property type="protein sequence ID" value="MEK8089754.1"/>
    <property type="molecule type" value="Genomic_DNA"/>
</dbReference>
<feature type="domain" description="Glycine zipper 2TM" evidence="3">
    <location>
        <begin position="30"/>
        <end position="70"/>
    </location>
</feature>
<name>A0ABU9D8A4_9PROT</name>
<keyword evidence="5" id="KW-1185">Reference proteome</keyword>
<accession>A0ABU9D8A4</accession>
<reference evidence="4 5" key="1">
    <citation type="submission" date="2024-04" db="EMBL/GenBank/DDBJ databases">
        <authorList>
            <person name="Abashina T."/>
            <person name="Shaikin A."/>
        </authorList>
    </citation>
    <scope>NUCLEOTIDE SEQUENCE [LARGE SCALE GENOMIC DNA]</scope>
    <source>
        <strain evidence="4 5">AAFK</strain>
    </source>
</reference>
<comment type="caution">
    <text evidence="4">The sequence shown here is derived from an EMBL/GenBank/DDBJ whole genome shotgun (WGS) entry which is preliminary data.</text>
</comment>
<feature type="signal peptide" evidence="2">
    <location>
        <begin position="1"/>
        <end position="21"/>
    </location>
</feature>
<proteinExistence type="predicted"/>
<dbReference type="InterPro" id="IPR008816">
    <property type="entry name" value="Gly_zipper_2TM_dom"/>
</dbReference>
<dbReference type="Pfam" id="PF05433">
    <property type="entry name" value="Rick_17kDa_Anti"/>
    <property type="match status" value="1"/>
</dbReference>
<protein>
    <submittedName>
        <fullName evidence="4">Glycine zipper domain-containing protein</fullName>
    </submittedName>
</protein>
<feature type="chain" id="PRO_5046473914" evidence="2">
    <location>
        <begin position="22"/>
        <end position="112"/>
    </location>
</feature>
<dbReference type="RefSeq" id="WP_341370812.1">
    <property type="nucleotide sequence ID" value="NZ_JBBPCO010000007.1"/>
</dbReference>
<evidence type="ECO:0000313" key="4">
    <source>
        <dbReference type="EMBL" id="MEK8089754.1"/>
    </source>
</evidence>
<evidence type="ECO:0000259" key="3">
    <source>
        <dbReference type="Pfam" id="PF05433"/>
    </source>
</evidence>
<evidence type="ECO:0000256" key="2">
    <source>
        <dbReference type="SAM" id="SignalP"/>
    </source>
</evidence>
<gene>
    <name evidence="4" type="ORF">WOB96_08225</name>
</gene>